<dbReference type="Proteomes" id="UP000693946">
    <property type="component" value="Linkage Group LG8"/>
</dbReference>
<evidence type="ECO:0000313" key="1">
    <source>
        <dbReference type="EMBL" id="KAG7480328.1"/>
    </source>
</evidence>
<dbReference type="EMBL" id="JAGKHQ010000020">
    <property type="protein sequence ID" value="KAG7480328.1"/>
    <property type="molecule type" value="Genomic_DNA"/>
</dbReference>
<reference evidence="1 2" key="1">
    <citation type="journal article" date="2021" name="Sci. Rep.">
        <title>Chromosome anchoring in Senegalese sole (Solea senegalensis) reveals sex-associated markers and genome rearrangements in flatfish.</title>
        <authorList>
            <person name="Guerrero-Cozar I."/>
            <person name="Gomez-Garrido J."/>
            <person name="Berbel C."/>
            <person name="Martinez-Blanch J.F."/>
            <person name="Alioto T."/>
            <person name="Claros M.G."/>
            <person name="Gagnaire P.A."/>
            <person name="Manchado M."/>
        </authorList>
    </citation>
    <scope>NUCLEOTIDE SEQUENCE [LARGE SCALE GENOMIC DNA]</scope>
    <source>
        <strain evidence="1">Sse05_10M</strain>
    </source>
</reference>
<protein>
    <submittedName>
        <fullName evidence="1">Uncharacterized protein</fullName>
    </submittedName>
</protein>
<proteinExistence type="predicted"/>
<name>A0AAV6PZA4_SOLSE</name>
<evidence type="ECO:0000313" key="2">
    <source>
        <dbReference type="Proteomes" id="UP000693946"/>
    </source>
</evidence>
<organism evidence="1 2">
    <name type="scientific">Solea senegalensis</name>
    <name type="common">Senegalese sole</name>
    <dbReference type="NCBI Taxonomy" id="28829"/>
    <lineage>
        <taxon>Eukaryota</taxon>
        <taxon>Metazoa</taxon>
        <taxon>Chordata</taxon>
        <taxon>Craniata</taxon>
        <taxon>Vertebrata</taxon>
        <taxon>Euteleostomi</taxon>
        <taxon>Actinopterygii</taxon>
        <taxon>Neopterygii</taxon>
        <taxon>Teleostei</taxon>
        <taxon>Neoteleostei</taxon>
        <taxon>Acanthomorphata</taxon>
        <taxon>Carangaria</taxon>
        <taxon>Pleuronectiformes</taxon>
        <taxon>Pleuronectoidei</taxon>
        <taxon>Soleidae</taxon>
        <taxon>Solea</taxon>
    </lineage>
</organism>
<keyword evidence="2" id="KW-1185">Reference proteome</keyword>
<dbReference type="AlphaFoldDB" id="A0AAV6PZA4"/>
<comment type="caution">
    <text evidence="1">The sequence shown here is derived from an EMBL/GenBank/DDBJ whole genome shotgun (WGS) entry which is preliminary data.</text>
</comment>
<sequence length="74" mass="8097">MEKKKRSRRAGRVLRRCFGFQSSVENVAGSVLSVCSSVEMKCGLRVCGEADYVNICNAAISAATILRCALLFHK</sequence>
<gene>
    <name evidence="1" type="ORF">JOB18_048566</name>
</gene>
<accession>A0AAV6PZA4</accession>